<evidence type="ECO:0000256" key="16">
    <source>
        <dbReference type="ARBA" id="ARBA00023180"/>
    </source>
</evidence>
<name>A0A183V3D7_TOXCA</name>
<feature type="domain" description="Ig-like" evidence="20">
    <location>
        <begin position="253"/>
        <end position="365"/>
    </location>
</feature>
<evidence type="ECO:0000256" key="15">
    <source>
        <dbReference type="ARBA" id="ARBA00023170"/>
    </source>
</evidence>
<gene>
    <name evidence="21" type="ORF">TCNE_LOCUS15256</name>
</gene>
<keyword evidence="9" id="KW-0418">Kinase</keyword>
<evidence type="ECO:0000256" key="2">
    <source>
        <dbReference type="ARBA" id="ARBA00011902"/>
    </source>
</evidence>
<evidence type="ECO:0000256" key="9">
    <source>
        <dbReference type="ARBA" id="ARBA00022777"/>
    </source>
</evidence>
<keyword evidence="22" id="KW-1185">Reference proteome</keyword>
<dbReference type="Pfam" id="PF13927">
    <property type="entry name" value="Ig_3"/>
    <property type="match status" value="1"/>
</dbReference>
<keyword evidence="7" id="KW-0677">Repeat</keyword>
<feature type="region of interest" description="Disordered" evidence="18">
    <location>
        <begin position="408"/>
        <end position="457"/>
    </location>
</feature>
<dbReference type="PROSITE" id="PS50835">
    <property type="entry name" value="IG_LIKE"/>
    <property type="match status" value="3"/>
</dbReference>
<comment type="subcellular location">
    <subcellularLocation>
        <location evidence="1">Membrane</location>
        <topology evidence="1">Single-pass membrane protein</topology>
    </subcellularLocation>
</comment>
<dbReference type="InterPro" id="IPR003598">
    <property type="entry name" value="Ig_sub2"/>
</dbReference>
<dbReference type="InterPro" id="IPR013098">
    <property type="entry name" value="Ig_I-set"/>
</dbReference>
<dbReference type="InterPro" id="IPR007110">
    <property type="entry name" value="Ig-like_dom"/>
</dbReference>
<keyword evidence="6" id="KW-0732">Signal</keyword>
<sequence>MALSPPEFSSSVQTRFRVPLGAKQFRLICPVKTTDSDLVMIQWKKDDEQINLSEYIESIRCLQISFDFNNRYKLSRSDRELKIRNPQTSDSGTYQCQAVNGFGHRELDFDVYIYDPANEKEHAVDETITLSERSSPPKWLNESEMRSSMLAPLRLSVGRKLQLKCPASGNPLPHVTWLRNNKPIERDEVTFDHSSSLLTLSNLQTSDSGEYVCRVENEHGSVEATFRVRVGDFFNADEESRWSAGEHAIEQSPLIDEPFNSTVRVGHTAQFQCKVRSQHQPLIKWLKRVEDPSAIRRVDANATLIHANNMHLLLLEQPQSSSQLSDGLYTNRLVIPNANFEHAGTYICVVTNADGDIVYRSAHLNILSSYERNRTIPSIYYYGGVPVIVLFVCVIGYAIYFLHRNQQSSKGRGESSGTTAGSSVKPVSNTVRSPRPPPPNMPPPQAPLSTYAALPQQQHSQATFTSSARYPLLVAQELTGSHSPAQSSNNVHHHFVATAERLPKSQHQRRPTLIHRTYADDDSSNFYEASTPQPTWTQTFAGAMCADARDLNNDFRKCRLQPYPGIYSCSEFDHLNEQQLPFIAPNIQRR</sequence>
<keyword evidence="13" id="KW-0829">Tyrosine-protein kinase</keyword>
<reference evidence="23" key="1">
    <citation type="submission" date="2016-06" db="UniProtKB">
        <authorList>
            <consortium name="WormBaseParasite"/>
        </authorList>
    </citation>
    <scope>IDENTIFICATION</scope>
</reference>
<dbReference type="InterPro" id="IPR052615">
    <property type="entry name" value="FGFRL"/>
</dbReference>
<evidence type="ECO:0000256" key="17">
    <source>
        <dbReference type="ARBA" id="ARBA00023319"/>
    </source>
</evidence>
<keyword evidence="15" id="KW-0675">Receptor</keyword>
<dbReference type="WBParaSite" id="TCNE_0001525801-mRNA-1">
    <property type="protein sequence ID" value="TCNE_0001525801-mRNA-1"/>
    <property type="gene ID" value="TCNE_0001525801"/>
</dbReference>
<dbReference type="PANTHER" id="PTHR19890:SF10">
    <property type="entry name" value="FIBROBLAST GROWTH FACTOR RECEPTOR-LIKE 1"/>
    <property type="match status" value="1"/>
</dbReference>
<reference evidence="21 22" key="2">
    <citation type="submission" date="2018-11" db="EMBL/GenBank/DDBJ databases">
        <authorList>
            <consortium name="Pathogen Informatics"/>
        </authorList>
    </citation>
    <scope>NUCLEOTIDE SEQUENCE [LARGE SCALE GENOMIC DNA]</scope>
</reference>
<dbReference type="InterPro" id="IPR003599">
    <property type="entry name" value="Ig_sub"/>
</dbReference>
<evidence type="ECO:0000313" key="21">
    <source>
        <dbReference type="EMBL" id="VDM46577.1"/>
    </source>
</evidence>
<dbReference type="SMART" id="SM00408">
    <property type="entry name" value="IGc2"/>
    <property type="match status" value="3"/>
</dbReference>
<dbReference type="AlphaFoldDB" id="A0A183V3D7"/>
<dbReference type="Pfam" id="PF07679">
    <property type="entry name" value="I-set"/>
    <property type="match status" value="1"/>
</dbReference>
<dbReference type="PANTHER" id="PTHR19890">
    <property type="entry name" value="FIBROBLAST GROWTH FACTOR RECEPTOR"/>
    <property type="match status" value="1"/>
</dbReference>
<dbReference type="SUPFAM" id="SSF48726">
    <property type="entry name" value="Immunoglobulin"/>
    <property type="match status" value="3"/>
</dbReference>
<protein>
    <recommendedName>
        <fullName evidence="2">receptor protein-tyrosine kinase</fullName>
        <ecNumber evidence="2">2.7.10.1</ecNumber>
    </recommendedName>
</protein>
<dbReference type="SMART" id="SM00409">
    <property type="entry name" value="IG"/>
    <property type="match status" value="3"/>
</dbReference>
<dbReference type="InterPro" id="IPR036179">
    <property type="entry name" value="Ig-like_dom_sf"/>
</dbReference>
<organism evidence="22 23">
    <name type="scientific">Toxocara canis</name>
    <name type="common">Canine roundworm</name>
    <dbReference type="NCBI Taxonomy" id="6265"/>
    <lineage>
        <taxon>Eukaryota</taxon>
        <taxon>Metazoa</taxon>
        <taxon>Ecdysozoa</taxon>
        <taxon>Nematoda</taxon>
        <taxon>Chromadorea</taxon>
        <taxon>Rhabditida</taxon>
        <taxon>Spirurina</taxon>
        <taxon>Ascaridomorpha</taxon>
        <taxon>Ascaridoidea</taxon>
        <taxon>Toxocaridae</taxon>
        <taxon>Toxocara</taxon>
    </lineage>
</organism>
<keyword evidence="17" id="KW-0393">Immunoglobulin domain</keyword>
<feature type="domain" description="Ig-like" evidence="20">
    <location>
        <begin position="6"/>
        <end position="112"/>
    </location>
</feature>
<evidence type="ECO:0000256" key="6">
    <source>
        <dbReference type="ARBA" id="ARBA00022729"/>
    </source>
</evidence>
<dbReference type="GO" id="GO:0005524">
    <property type="term" value="F:ATP binding"/>
    <property type="evidence" value="ECO:0007669"/>
    <property type="project" value="UniProtKB-KW"/>
</dbReference>
<accession>A0A183V3D7</accession>
<dbReference type="GO" id="GO:0016020">
    <property type="term" value="C:membrane"/>
    <property type="evidence" value="ECO:0007669"/>
    <property type="project" value="UniProtKB-SubCell"/>
</dbReference>
<dbReference type="Pfam" id="PF00047">
    <property type="entry name" value="ig"/>
    <property type="match status" value="1"/>
</dbReference>
<keyword evidence="3" id="KW-0597">Phosphoprotein</keyword>
<evidence type="ECO:0000256" key="4">
    <source>
        <dbReference type="ARBA" id="ARBA00022679"/>
    </source>
</evidence>
<dbReference type="EC" id="2.7.10.1" evidence="2"/>
<dbReference type="GO" id="GO:0004714">
    <property type="term" value="F:transmembrane receptor protein tyrosine kinase activity"/>
    <property type="evidence" value="ECO:0007669"/>
    <property type="project" value="UniProtKB-EC"/>
</dbReference>
<dbReference type="InterPro" id="IPR013783">
    <property type="entry name" value="Ig-like_fold"/>
</dbReference>
<evidence type="ECO:0000256" key="19">
    <source>
        <dbReference type="SAM" id="Phobius"/>
    </source>
</evidence>
<evidence type="ECO:0000256" key="13">
    <source>
        <dbReference type="ARBA" id="ARBA00023137"/>
    </source>
</evidence>
<keyword evidence="8" id="KW-0547">Nucleotide-binding</keyword>
<evidence type="ECO:0000313" key="23">
    <source>
        <dbReference type="WBParaSite" id="TCNE_0001525801-mRNA-1"/>
    </source>
</evidence>
<feature type="transmembrane region" description="Helical" evidence="19">
    <location>
        <begin position="379"/>
        <end position="402"/>
    </location>
</feature>
<evidence type="ECO:0000256" key="1">
    <source>
        <dbReference type="ARBA" id="ARBA00004167"/>
    </source>
</evidence>
<dbReference type="InterPro" id="IPR013151">
    <property type="entry name" value="Immunoglobulin_dom"/>
</dbReference>
<keyword evidence="10" id="KW-0067">ATP-binding</keyword>
<evidence type="ECO:0000256" key="7">
    <source>
        <dbReference type="ARBA" id="ARBA00022737"/>
    </source>
</evidence>
<feature type="compositionally biased region" description="Polar residues" evidence="18">
    <location>
        <begin position="408"/>
        <end position="422"/>
    </location>
</feature>
<dbReference type="FunFam" id="2.60.40.10:FF:000016">
    <property type="entry name" value="Fibroblast growth factor receptor"/>
    <property type="match status" value="1"/>
</dbReference>
<dbReference type="Gene3D" id="2.60.40.10">
    <property type="entry name" value="Immunoglobulins"/>
    <property type="match status" value="3"/>
</dbReference>
<keyword evidence="11 19" id="KW-1133">Transmembrane helix</keyword>
<evidence type="ECO:0000256" key="18">
    <source>
        <dbReference type="SAM" id="MobiDB-lite"/>
    </source>
</evidence>
<dbReference type="Proteomes" id="UP000050794">
    <property type="component" value="Unassembled WGS sequence"/>
</dbReference>
<evidence type="ECO:0000256" key="14">
    <source>
        <dbReference type="ARBA" id="ARBA00023157"/>
    </source>
</evidence>
<keyword evidence="5 19" id="KW-0812">Transmembrane</keyword>
<keyword evidence="16" id="KW-0325">Glycoprotein</keyword>
<keyword evidence="12 19" id="KW-0472">Membrane</keyword>
<keyword evidence="4" id="KW-0808">Transferase</keyword>
<evidence type="ECO:0000256" key="11">
    <source>
        <dbReference type="ARBA" id="ARBA00022989"/>
    </source>
</evidence>
<evidence type="ECO:0000256" key="3">
    <source>
        <dbReference type="ARBA" id="ARBA00022553"/>
    </source>
</evidence>
<evidence type="ECO:0000256" key="10">
    <source>
        <dbReference type="ARBA" id="ARBA00022840"/>
    </source>
</evidence>
<evidence type="ECO:0000256" key="5">
    <source>
        <dbReference type="ARBA" id="ARBA00022692"/>
    </source>
</evidence>
<dbReference type="EMBL" id="UYWY01022734">
    <property type="protein sequence ID" value="VDM46577.1"/>
    <property type="molecule type" value="Genomic_DNA"/>
</dbReference>
<keyword evidence="14" id="KW-1015">Disulfide bond</keyword>
<evidence type="ECO:0000256" key="12">
    <source>
        <dbReference type="ARBA" id="ARBA00023136"/>
    </source>
</evidence>
<evidence type="ECO:0000313" key="22">
    <source>
        <dbReference type="Proteomes" id="UP000050794"/>
    </source>
</evidence>
<feature type="domain" description="Ig-like" evidence="20">
    <location>
        <begin position="137"/>
        <end position="229"/>
    </location>
</feature>
<evidence type="ECO:0000259" key="20">
    <source>
        <dbReference type="PROSITE" id="PS50835"/>
    </source>
</evidence>
<evidence type="ECO:0000256" key="8">
    <source>
        <dbReference type="ARBA" id="ARBA00022741"/>
    </source>
</evidence>
<feature type="compositionally biased region" description="Pro residues" evidence="18">
    <location>
        <begin position="434"/>
        <end position="446"/>
    </location>
</feature>
<dbReference type="FunFam" id="2.60.40.10:FF:000020">
    <property type="entry name" value="Fibroblast growth factor receptor"/>
    <property type="match status" value="1"/>
</dbReference>
<proteinExistence type="predicted"/>